<dbReference type="EMBL" id="FUUY01000011">
    <property type="protein sequence ID" value="SJX23200.1"/>
    <property type="molecule type" value="Genomic_DNA"/>
</dbReference>
<evidence type="ECO:0000313" key="1">
    <source>
        <dbReference type="EMBL" id="SJX23200.1"/>
    </source>
</evidence>
<accession>A0A1R7QG22</accession>
<name>A0A1R7QG22_ACIJO</name>
<dbReference type="RefSeq" id="WP_087014191.1">
    <property type="nucleotide sequence ID" value="NZ_FUUY01000011.1"/>
</dbReference>
<gene>
    <name evidence="1" type="ORF">ACNJC6_02856</name>
</gene>
<proteinExistence type="predicted"/>
<dbReference type="Proteomes" id="UP000196240">
    <property type="component" value="Unassembled WGS sequence"/>
</dbReference>
<protein>
    <submittedName>
        <fullName evidence="1">Uncharacterized protein</fullName>
    </submittedName>
</protein>
<organism evidence="1 2">
    <name type="scientific">Acinetobacter johnsonii</name>
    <dbReference type="NCBI Taxonomy" id="40214"/>
    <lineage>
        <taxon>Bacteria</taxon>
        <taxon>Pseudomonadati</taxon>
        <taxon>Pseudomonadota</taxon>
        <taxon>Gammaproteobacteria</taxon>
        <taxon>Moraxellales</taxon>
        <taxon>Moraxellaceae</taxon>
        <taxon>Acinetobacter</taxon>
    </lineage>
</organism>
<sequence>MRYTAQIIENNEELEFIVNIKIDSEILEVFSSSIPTTLDLNTSYVVDLEAIVFDDYLVEKTNSPPQIRQLSNSLGYEIIGHLKNGQIEANGLIFEDEILNSDFFYLDNSKVKWTVDRINADFVND</sequence>
<evidence type="ECO:0000313" key="2">
    <source>
        <dbReference type="Proteomes" id="UP000196240"/>
    </source>
</evidence>
<dbReference type="AlphaFoldDB" id="A0A1R7QG22"/>
<reference evidence="1 2" key="1">
    <citation type="submission" date="2017-02" db="EMBL/GenBank/DDBJ databases">
        <authorList>
            <person name="Peterson S.W."/>
        </authorList>
    </citation>
    <scope>NUCLEOTIDE SEQUENCE [LARGE SCALE GENOMIC DNA]</scope>
    <source>
        <strain evidence="1">C6</strain>
    </source>
</reference>